<evidence type="ECO:0000313" key="3">
    <source>
        <dbReference type="Proteomes" id="UP001152799"/>
    </source>
</evidence>
<dbReference type="Pfam" id="PF07165">
    <property type="entry name" value="DUF1397"/>
    <property type="match status" value="1"/>
</dbReference>
<proteinExistence type="predicted"/>
<reference evidence="2" key="1">
    <citation type="submission" date="2022-01" db="EMBL/GenBank/DDBJ databases">
        <authorList>
            <person name="King R."/>
        </authorList>
    </citation>
    <scope>NUCLEOTIDE SEQUENCE</scope>
</reference>
<dbReference type="EMBL" id="OU892277">
    <property type="protein sequence ID" value="CAH1122154.1"/>
    <property type="molecule type" value="Genomic_DNA"/>
</dbReference>
<organism evidence="2 3">
    <name type="scientific">Ceutorhynchus assimilis</name>
    <name type="common">cabbage seed weevil</name>
    <dbReference type="NCBI Taxonomy" id="467358"/>
    <lineage>
        <taxon>Eukaryota</taxon>
        <taxon>Metazoa</taxon>
        <taxon>Ecdysozoa</taxon>
        <taxon>Arthropoda</taxon>
        <taxon>Hexapoda</taxon>
        <taxon>Insecta</taxon>
        <taxon>Pterygota</taxon>
        <taxon>Neoptera</taxon>
        <taxon>Endopterygota</taxon>
        <taxon>Coleoptera</taxon>
        <taxon>Polyphaga</taxon>
        <taxon>Cucujiformia</taxon>
        <taxon>Curculionidae</taxon>
        <taxon>Ceutorhynchinae</taxon>
        <taxon>Ceutorhynchus</taxon>
    </lineage>
</organism>
<dbReference type="PANTHER" id="PTHR20997">
    <property type="entry name" value="EG:BACR42I17.2 PROTEIN-RELATED"/>
    <property type="match status" value="1"/>
</dbReference>
<dbReference type="InterPro" id="IPR009832">
    <property type="entry name" value="DUF1397"/>
</dbReference>
<feature type="signal peptide" evidence="1">
    <location>
        <begin position="1"/>
        <end position="24"/>
    </location>
</feature>
<evidence type="ECO:0000313" key="2">
    <source>
        <dbReference type="EMBL" id="CAH1122154.1"/>
    </source>
</evidence>
<feature type="chain" id="PRO_5040406559" evidence="1">
    <location>
        <begin position="25"/>
        <end position="328"/>
    </location>
</feature>
<dbReference type="Proteomes" id="UP001152799">
    <property type="component" value="Chromosome 1"/>
</dbReference>
<accession>A0A9P0DFV5</accession>
<name>A0A9P0DFV5_9CUCU</name>
<dbReference type="OrthoDB" id="6512861at2759"/>
<evidence type="ECO:0000256" key="1">
    <source>
        <dbReference type="SAM" id="SignalP"/>
    </source>
</evidence>
<gene>
    <name evidence="2" type="ORF">CEUTPL_LOCUS1237</name>
</gene>
<keyword evidence="3" id="KW-1185">Reference proteome</keyword>
<sequence>MSMFCRFIVILSLLDAACFQASYTDETNKILEDFNEGSLEIKNTEKNHADAPEILVANYNGTSIEISEDFNETSLETENSEKNHTEAPGVFVETSNGTSIEILEDFNQTSLENKDAEKNQTDAPEIFEENYNTSSIETGTAKNKYKQDPDKFDFNQTSSVTKTGEKKYRNRCKMQNMSKVQHDAFNQCISLYINGSELQTELEDSRKTGSMKMVFEKQCGKWPLINKCVENAKLRIKRCLTYSDEKLYNQTIDIVKNLQGFLCSIHDGFMLRQFVVEGGVQCVQEQYQGMKNCYNETEQVNFPETGDFLTATLSMILFTSRDSSYDCR</sequence>
<dbReference type="AlphaFoldDB" id="A0A9P0DFV5"/>
<dbReference type="PANTHER" id="PTHR20997:SF2">
    <property type="entry name" value="EG:BACR42I17.2 PROTEIN-RELATED"/>
    <property type="match status" value="1"/>
</dbReference>
<keyword evidence="1" id="KW-0732">Signal</keyword>
<protein>
    <submittedName>
        <fullName evidence="2">Uncharacterized protein</fullName>
    </submittedName>
</protein>